<comment type="subcellular location">
    <subcellularLocation>
        <location evidence="1">Membrane</location>
        <topology evidence="1">Multi-pass membrane protein</topology>
    </subcellularLocation>
</comment>
<dbReference type="Proteomes" id="UP000567885">
    <property type="component" value="Unassembled WGS sequence"/>
</dbReference>
<feature type="transmembrane region" description="Helical" evidence="8">
    <location>
        <begin position="1061"/>
        <end position="1082"/>
    </location>
</feature>
<feature type="transmembrane region" description="Helical" evidence="8">
    <location>
        <begin position="1160"/>
        <end position="1178"/>
    </location>
</feature>
<dbReference type="EMBL" id="JAAGWQ010000067">
    <property type="protein sequence ID" value="KAF5671409.1"/>
    <property type="molecule type" value="Genomic_DNA"/>
</dbReference>
<evidence type="ECO:0000256" key="5">
    <source>
        <dbReference type="ARBA" id="ARBA00022989"/>
    </source>
</evidence>
<evidence type="ECO:0000256" key="1">
    <source>
        <dbReference type="ARBA" id="ARBA00004141"/>
    </source>
</evidence>
<feature type="transmembrane region" description="Helical" evidence="8">
    <location>
        <begin position="1269"/>
        <end position="1291"/>
    </location>
</feature>
<evidence type="ECO:0000313" key="13">
    <source>
        <dbReference type="EMBL" id="KAF5671409.1"/>
    </source>
</evidence>
<comment type="caution">
    <text evidence="13">The sequence shown here is derived from an EMBL/GenBank/DDBJ whole genome shotgun (WGS) entry which is preliminary data.</text>
</comment>
<name>A0A8H5TFT2_FUSHE</name>
<feature type="domain" description="FAD-binding 8" evidence="10">
    <location>
        <begin position="1326"/>
        <end position="1453"/>
    </location>
</feature>
<dbReference type="Gene3D" id="3.40.50.80">
    <property type="entry name" value="Nucleotide-binding domain of ferredoxin-NADP reductase (FNR) module"/>
    <property type="match status" value="1"/>
</dbReference>
<feature type="domain" description="Ferric oxidoreductase" evidence="9">
    <location>
        <begin position="1164"/>
        <end position="1285"/>
    </location>
</feature>
<dbReference type="SFLD" id="SFLDS00052">
    <property type="entry name" value="Ferric_Reductase_Domain"/>
    <property type="match status" value="1"/>
</dbReference>
<feature type="transmembrane region" description="Helical" evidence="8">
    <location>
        <begin position="1297"/>
        <end position="1316"/>
    </location>
</feature>
<dbReference type="InterPro" id="IPR013112">
    <property type="entry name" value="FAD-bd_8"/>
</dbReference>
<dbReference type="PANTHER" id="PTHR32361:SF9">
    <property type="entry name" value="FERRIC REDUCTASE TRANSMEMBRANE COMPONENT 3-RELATED"/>
    <property type="match status" value="1"/>
</dbReference>
<dbReference type="Pfam" id="PF25053">
    <property type="entry name" value="DUF7791"/>
    <property type="match status" value="1"/>
</dbReference>
<dbReference type="Pfam" id="PF08022">
    <property type="entry name" value="FAD_binding_8"/>
    <property type="match status" value="1"/>
</dbReference>
<feature type="domain" description="Nephrocystin 3-like N-terminal" evidence="11">
    <location>
        <begin position="239"/>
        <end position="420"/>
    </location>
</feature>
<dbReference type="Pfam" id="PF01794">
    <property type="entry name" value="Ferric_reduct"/>
    <property type="match status" value="1"/>
</dbReference>
<dbReference type="SUPFAM" id="SSF52540">
    <property type="entry name" value="P-loop containing nucleoside triphosphate hydrolases"/>
    <property type="match status" value="1"/>
</dbReference>
<dbReference type="CDD" id="cd06186">
    <property type="entry name" value="NOX_Duox_like_FAD_NADP"/>
    <property type="match status" value="1"/>
</dbReference>
<keyword evidence="3 8" id="KW-0812">Transmembrane</keyword>
<dbReference type="OrthoDB" id="443402at2759"/>
<evidence type="ECO:0000259" key="11">
    <source>
        <dbReference type="Pfam" id="PF24883"/>
    </source>
</evidence>
<evidence type="ECO:0000313" key="14">
    <source>
        <dbReference type="Proteomes" id="UP000567885"/>
    </source>
</evidence>
<feature type="domain" description="DUF7791" evidence="12">
    <location>
        <begin position="529"/>
        <end position="668"/>
    </location>
</feature>
<keyword evidence="6" id="KW-0406">Ion transport</keyword>
<sequence>MAELAAIALTGNIFQFVEIGIKLAKTAQKAYKSVSGLIDEDEAFLANTESLKELVSLIDGTVHSQHDAAHVLLDENLIQKAKACEAHATELTTLLNSLRKRHEGNQIWETMRTLMLRRIKNAEVVVLEGKLRNIQKSLILALTASSHARQSSVLTIVEELKTQNATLEANTTAKLESIEKLIRESKPQDAGVSKTMILYLNQLHHEARQVKKYQNFLIRLQFRTIRQRHSAIQDCHKATFGWVFANSKTGFCEWLESGTGFFWVKGKAGSGKSTLMKYIATHKDVQSHLKSWGRDRRVITASHFFWNAGLSMQKSLTGLFQTILYQILRECPELIDVVSTYREHTISDVVNEAWTDDELLMAFEQLSIQKSPPISFCFFIDGLDEFTAGGQRYHGTFEELLSPLRALVSSNNIKICVSSRPWDAFEKAFGKTTPQMQLEDLTRADIRNYVKDELGADTKFQQLAQQDPRCSCIPDVIVERAQGVFLWVYLVVNSLRRGLLNDDTYSDLQQRLNGLPDDLQNYFEHMLSSIETIYWDKTSRIFRTAIAAEQPLPLISFDFLDQEMDDTNYAIAMEMRSLQEDEIENLCQRSKTRLNARCRDLLYVTHNTMETGLFEYQVDFLHRTVRDFFLDTGVIGEMIEKRPTQKFNAQLSLCKIMLALTKIMPICKDKAQVFNHAFILSDGLMHYANKVEETYANLEQDGKSLQDPDSLTEVFEILDELDRTNTKQLSLGVVHWTNFKDPPKGNFSEWRKKSFLAATIQAALSMYTEHQLQKNPAELRLKGGRPLLDYALRPMKITPLIITNLVQGPVLPTVELLLELGAQPNAGIYIYDNRTPWELFLEMCYQHVTTEPESQHIVEDLGKAIILLISHGARTSGTFRVSEGVSIDFRTIVNKIGLPCHQLCRERYGVIGYGISMYDPPCAFSCIQTAGSWMLQCDDDHGMGEHMSSMHMAAATPECKATNDVFLQTVAWCIYTHCADQKNSTLEKIWEMEVVGRLKVQPIPKYSYQTALSIVARQPPTTILDSQHILNKTSLVDEDAWLSNFNADYIFEKMDALNERYGIILMATCVAIPIVFSCLRFLPLPPTVVSKFYATFIDPPLFGSYYRVPVLGLGFVPNRGQGIFIAYIWIINVVLSAVGYELRDPMSWYTSLEQQILAYIGNRTGLLSFVNLAITVLFSSRNNILLWVTNWSSSTFLLVHRWVAVICMLQACLHSAIYLQIYHDPLKGEGAYEKEAKEEYWIWGIVATLALVLLIPFSILPLRKKLYEFFLATHVVLALFSMIGCMLHIFYRYEWQWGYQTWIWITFAFWISDRFLARPMRIARNGVKRAFVNLIDEDYMQLTIPGVEAEGHVYLYFPTLTWRVWENHPFSVAAISSGNVRPHDVHSHNGSDSQKLDEKIVSRTTDLERYSNEARKPGLVVFVRRHSGLTSLLSPHATSTGLRVLVEGSYGQHTSLLPSPALQPTMNYTNMICIAGGVGITGVLPCLDMKPGLMGIGKKKLFWGVRTEPLVDAVRAVVPRIHAAQDGQEIWNDFDVSISIGKRFDLEAILRKELRGVGGGTTVVVCGPSGMVDEVRVVVTSLGRDGVIVRLAEESFT</sequence>
<keyword evidence="4" id="KW-0677">Repeat</keyword>
<evidence type="ECO:0000256" key="4">
    <source>
        <dbReference type="ARBA" id="ARBA00022737"/>
    </source>
</evidence>
<accession>A0A8H5TFT2</accession>
<dbReference type="Pfam" id="PF24883">
    <property type="entry name" value="NPHP3_N"/>
    <property type="match status" value="1"/>
</dbReference>
<dbReference type="GO" id="GO:0006879">
    <property type="term" value="P:intracellular iron ion homeostasis"/>
    <property type="evidence" value="ECO:0007669"/>
    <property type="project" value="TreeGrafter"/>
</dbReference>
<dbReference type="GO" id="GO:0000293">
    <property type="term" value="F:ferric-chelate reductase activity"/>
    <property type="evidence" value="ECO:0007669"/>
    <property type="project" value="TreeGrafter"/>
</dbReference>
<dbReference type="InterPro" id="IPR013130">
    <property type="entry name" value="Fe3_Rdtase_TM_dom"/>
</dbReference>
<evidence type="ECO:0000256" key="3">
    <source>
        <dbReference type="ARBA" id="ARBA00022692"/>
    </source>
</evidence>
<dbReference type="GO" id="GO:0015677">
    <property type="term" value="P:copper ion import"/>
    <property type="evidence" value="ECO:0007669"/>
    <property type="project" value="TreeGrafter"/>
</dbReference>
<evidence type="ECO:0000256" key="8">
    <source>
        <dbReference type="SAM" id="Phobius"/>
    </source>
</evidence>
<feature type="transmembrane region" description="Helical" evidence="8">
    <location>
        <begin position="1122"/>
        <end position="1140"/>
    </location>
</feature>
<reference evidence="13 14" key="1">
    <citation type="submission" date="2020-05" db="EMBL/GenBank/DDBJ databases">
        <title>Identification and distribution of gene clusters putatively required for synthesis of sphingolipid metabolism inhibitors in phylogenetically diverse species of the filamentous fungus Fusarium.</title>
        <authorList>
            <person name="Kim H.-S."/>
            <person name="Busman M."/>
            <person name="Brown D.W."/>
            <person name="Divon H."/>
            <person name="Uhlig S."/>
            <person name="Proctor R.H."/>
        </authorList>
    </citation>
    <scope>NUCLEOTIDE SEQUENCE [LARGE SCALE GENOMIC DNA]</scope>
    <source>
        <strain evidence="13 14">NRRL 20693</strain>
    </source>
</reference>
<keyword evidence="14" id="KW-1185">Reference proteome</keyword>
<evidence type="ECO:0000256" key="6">
    <source>
        <dbReference type="ARBA" id="ARBA00023065"/>
    </source>
</evidence>
<dbReference type="GO" id="GO:0006826">
    <property type="term" value="P:iron ion transport"/>
    <property type="evidence" value="ECO:0007669"/>
    <property type="project" value="TreeGrafter"/>
</dbReference>
<dbReference type="SFLD" id="SFLDG01168">
    <property type="entry name" value="Ferric_reductase_subgroup_(FRE"/>
    <property type="match status" value="1"/>
</dbReference>
<evidence type="ECO:0000256" key="2">
    <source>
        <dbReference type="ARBA" id="ARBA00022448"/>
    </source>
</evidence>
<dbReference type="SUPFAM" id="SSF52343">
    <property type="entry name" value="Ferredoxin reductase-like, C-terminal NADP-linked domain"/>
    <property type="match status" value="1"/>
</dbReference>
<evidence type="ECO:0000259" key="10">
    <source>
        <dbReference type="Pfam" id="PF08022"/>
    </source>
</evidence>
<protein>
    <submittedName>
        <fullName evidence="13">Ferric-chelate reductase</fullName>
    </submittedName>
</protein>
<gene>
    <name evidence="13" type="ORF">FHETE_4119</name>
</gene>
<dbReference type="InterPro" id="IPR056884">
    <property type="entry name" value="NPHP3-like_N"/>
</dbReference>
<proteinExistence type="predicted"/>
<dbReference type="InterPro" id="IPR051410">
    <property type="entry name" value="Ferric/Cupric_Reductase"/>
</dbReference>
<keyword evidence="5 8" id="KW-1133">Transmembrane helix</keyword>
<dbReference type="InterPro" id="IPR039261">
    <property type="entry name" value="FNR_nucleotide-bd"/>
</dbReference>
<dbReference type="GO" id="GO:0005886">
    <property type="term" value="C:plasma membrane"/>
    <property type="evidence" value="ECO:0007669"/>
    <property type="project" value="TreeGrafter"/>
</dbReference>
<evidence type="ECO:0000259" key="12">
    <source>
        <dbReference type="Pfam" id="PF25053"/>
    </source>
</evidence>
<evidence type="ECO:0000256" key="7">
    <source>
        <dbReference type="ARBA" id="ARBA00023136"/>
    </source>
</evidence>
<dbReference type="InterPro" id="IPR027417">
    <property type="entry name" value="P-loop_NTPase"/>
</dbReference>
<keyword evidence="2" id="KW-0813">Transport</keyword>
<feature type="transmembrane region" description="Helical" evidence="8">
    <location>
        <begin position="1199"/>
        <end position="1221"/>
    </location>
</feature>
<organism evidence="13 14">
    <name type="scientific">Fusarium heterosporum</name>
    <dbReference type="NCBI Taxonomy" id="42747"/>
    <lineage>
        <taxon>Eukaryota</taxon>
        <taxon>Fungi</taxon>
        <taxon>Dikarya</taxon>
        <taxon>Ascomycota</taxon>
        <taxon>Pezizomycotina</taxon>
        <taxon>Sordariomycetes</taxon>
        <taxon>Hypocreomycetidae</taxon>
        <taxon>Hypocreales</taxon>
        <taxon>Nectriaceae</taxon>
        <taxon>Fusarium</taxon>
        <taxon>Fusarium heterosporum species complex</taxon>
    </lineage>
</organism>
<feature type="transmembrane region" description="Helical" evidence="8">
    <location>
        <begin position="1241"/>
        <end position="1262"/>
    </location>
</feature>
<dbReference type="PANTHER" id="PTHR32361">
    <property type="entry name" value="FERRIC/CUPRIC REDUCTASE TRANSMEMBRANE COMPONENT"/>
    <property type="match status" value="1"/>
</dbReference>
<dbReference type="InterPro" id="IPR056693">
    <property type="entry name" value="DUF7791"/>
</dbReference>
<dbReference type="Gene3D" id="3.40.50.300">
    <property type="entry name" value="P-loop containing nucleotide triphosphate hydrolases"/>
    <property type="match status" value="1"/>
</dbReference>
<keyword evidence="7 8" id="KW-0472">Membrane</keyword>
<evidence type="ECO:0000259" key="9">
    <source>
        <dbReference type="Pfam" id="PF01794"/>
    </source>
</evidence>